<dbReference type="EMBL" id="MU006577">
    <property type="protein sequence ID" value="KAF2746554.1"/>
    <property type="molecule type" value="Genomic_DNA"/>
</dbReference>
<reference evidence="1" key="1">
    <citation type="journal article" date="2020" name="Stud. Mycol.">
        <title>101 Dothideomycetes genomes: a test case for predicting lifestyles and emergence of pathogens.</title>
        <authorList>
            <person name="Haridas S."/>
            <person name="Albert R."/>
            <person name="Binder M."/>
            <person name="Bloem J."/>
            <person name="Labutti K."/>
            <person name="Salamov A."/>
            <person name="Andreopoulos B."/>
            <person name="Baker S."/>
            <person name="Barry K."/>
            <person name="Bills G."/>
            <person name="Bluhm B."/>
            <person name="Cannon C."/>
            <person name="Castanera R."/>
            <person name="Culley D."/>
            <person name="Daum C."/>
            <person name="Ezra D."/>
            <person name="Gonzalez J."/>
            <person name="Henrissat B."/>
            <person name="Kuo A."/>
            <person name="Liang C."/>
            <person name="Lipzen A."/>
            <person name="Lutzoni F."/>
            <person name="Magnuson J."/>
            <person name="Mondo S."/>
            <person name="Nolan M."/>
            <person name="Ohm R."/>
            <person name="Pangilinan J."/>
            <person name="Park H.-J."/>
            <person name="Ramirez L."/>
            <person name="Alfaro M."/>
            <person name="Sun H."/>
            <person name="Tritt A."/>
            <person name="Yoshinaga Y."/>
            <person name="Zwiers L.-H."/>
            <person name="Turgeon B."/>
            <person name="Goodwin S."/>
            <person name="Spatafora J."/>
            <person name="Crous P."/>
            <person name="Grigoriev I."/>
        </authorList>
    </citation>
    <scope>NUCLEOTIDE SEQUENCE</scope>
    <source>
        <strain evidence="1">CBS 119925</strain>
    </source>
</reference>
<dbReference type="AlphaFoldDB" id="A0A6A6VA11"/>
<dbReference type="OrthoDB" id="4323953at2759"/>
<protein>
    <submittedName>
        <fullName evidence="1">Uncharacterized protein</fullName>
    </submittedName>
</protein>
<evidence type="ECO:0000313" key="1">
    <source>
        <dbReference type="EMBL" id="KAF2746554.1"/>
    </source>
</evidence>
<sequence length="425" mass="48124">MTQELTHYITLSENDVHSAQPKIRLSFRGSNELSRTTTYSIVCKFEREDNETDKPVIFEWKHQPPVFGPSGFRLLHRTKTGLEEVTDVEELPKLESKKTTDKLTITGYNNGLWQLAPGASKEFLVNLPPEYQKATLVGETYELLWAGGKIGLWDWGTIQDHIGQELAPRGEDDQLILPAGAHVSFKVIVQEPPWPGRDAYEAQYGYHLANVAEDHWRTVQRLDNPPPPKLIDASERNPDAPKLKVDVICPSKIIINQGTCPSVKVTYEGSPTNRPITFRTDVFDDFHNFPVYRQEDGKWVYHADNDDGCGGFRLVEDHNIVVNVGQDKRFVSLKPGESWTEGLSYVEHDTWGRLPDDKEVGDVYRILFCGDTVDWWDWGTKEEHEQTVIELDGSSTSVQVPKDNGGRPKLVLPSSEPVEFTLVEG</sequence>
<name>A0A6A6VA11_9PLEO</name>
<accession>A0A6A6VA11</accession>
<proteinExistence type="predicted"/>
<gene>
    <name evidence="1" type="ORF">M011DRAFT_87541</name>
</gene>
<keyword evidence="2" id="KW-1185">Reference proteome</keyword>
<dbReference type="Proteomes" id="UP000799440">
    <property type="component" value="Unassembled WGS sequence"/>
</dbReference>
<evidence type="ECO:0000313" key="2">
    <source>
        <dbReference type="Proteomes" id="UP000799440"/>
    </source>
</evidence>
<organism evidence="1 2">
    <name type="scientific">Sporormia fimetaria CBS 119925</name>
    <dbReference type="NCBI Taxonomy" id="1340428"/>
    <lineage>
        <taxon>Eukaryota</taxon>
        <taxon>Fungi</taxon>
        <taxon>Dikarya</taxon>
        <taxon>Ascomycota</taxon>
        <taxon>Pezizomycotina</taxon>
        <taxon>Dothideomycetes</taxon>
        <taxon>Pleosporomycetidae</taxon>
        <taxon>Pleosporales</taxon>
        <taxon>Sporormiaceae</taxon>
        <taxon>Sporormia</taxon>
    </lineage>
</organism>